<comment type="similarity">
    <text evidence="1 2">Belongs to the UPF0145 family.</text>
</comment>
<dbReference type="SUPFAM" id="SSF117782">
    <property type="entry name" value="YbjQ-like"/>
    <property type="match status" value="1"/>
</dbReference>
<reference evidence="3 4" key="1">
    <citation type="submission" date="2020-05" db="EMBL/GenBank/DDBJ databases">
        <title>Parvularcula mediterraneae sp. nov., isolated from polypropylene straw from shallow seawater of the seashore of Laganas in Zakynthos island, Greece.</title>
        <authorList>
            <person name="Szabo I."/>
            <person name="Al-Omari J."/>
            <person name="Rado J."/>
            <person name="Szerdahelyi G.S."/>
        </authorList>
    </citation>
    <scope>NUCLEOTIDE SEQUENCE [LARGE SCALE GENOMIC DNA]</scope>
    <source>
        <strain evidence="3 4">ZS-1/3</strain>
    </source>
</reference>
<dbReference type="Gene3D" id="3.30.110.70">
    <property type="entry name" value="Hypothetical protein apc22750. Chain B"/>
    <property type="match status" value="1"/>
</dbReference>
<dbReference type="AlphaFoldDB" id="A0A7Y3RJG5"/>
<sequence length="108" mass="11493">MTIITTTDSVPGRETTEVLGIAAGEAILGVNYFRDLFAGVRDIIGGRSGGYQKALREARNHAMADMRDEAKKLGADAVVGVDIDYEAVDTQKGSMLMVSCNGTAVKLR</sequence>
<accession>A0A7Y3RJG5</accession>
<dbReference type="InterPro" id="IPR002765">
    <property type="entry name" value="UPF0145_YbjQ-like"/>
</dbReference>
<dbReference type="EMBL" id="JABFCX010000002">
    <property type="protein sequence ID" value="NNU15199.1"/>
    <property type="molecule type" value="Genomic_DNA"/>
</dbReference>
<dbReference type="InterPro" id="IPR035439">
    <property type="entry name" value="UPF0145_dom_sf"/>
</dbReference>
<gene>
    <name evidence="3" type="ORF">HK107_02520</name>
</gene>
<evidence type="ECO:0000313" key="4">
    <source>
        <dbReference type="Proteomes" id="UP000536835"/>
    </source>
</evidence>
<dbReference type="Proteomes" id="UP000536835">
    <property type="component" value="Unassembled WGS sequence"/>
</dbReference>
<proteinExistence type="inferred from homology"/>
<dbReference type="HAMAP" id="MF_00338">
    <property type="entry name" value="UPF0145"/>
    <property type="match status" value="1"/>
</dbReference>
<organism evidence="3 4">
    <name type="scientific">Parvularcula mediterranea</name>
    <dbReference type="NCBI Taxonomy" id="2732508"/>
    <lineage>
        <taxon>Bacteria</taxon>
        <taxon>Pseudomonadati</taxon>
        <taxon>Pseudomonadota</taxon>
        <taxon>Alphaproteobacteria</taxon>
        <taxon>Parvularculales</taxon>
        <taxon>Parvularculaceae</taxon>
        <taxon>Parvularcula</taxon>
    </lineage>
</organism>
<evidence type="ECO:0000256" key="1">
    <source>
        <dbReference type="ARBA" id="ARBA00010751"/>
    </source>
</evidence>
<dbReference type="PANTHER" id="PTHR34068:SF1">
    <property type="entry name" value="UPF0145 PROTEIN YBJQ"/>
    <property type="match status" value="1"/>
</dbReference>
<evidence type="ECO:0000256" key="2">
    <source>
        <dbReference type="HAMAP-Rule" id="MF_00338"/>
    </source>
</evidence>
<name>A0A7Y3RJG5_9PROT</name>
<dbReference type="Pfam" id="PF01906">
    <property type="entry name" value="YbjQ_1"/>
    <property type="match status" value="1"/>
</dbReference>
<evidence type="ECO:0000313" key="3">
    <source>
        <dbReference type="EMBL" id="NNU15199.1"/>
    </source>
</evidence>
<dbReference type="PANTHER" id="PTHR34068">
    <property type="entry name" value="UPF0145 PROTEIN YBJQ"/>
    <property type="match status" value="1"/>
</dbReference>
<dbReference type="RefSeq" id="WP_173196491.1">
    <property type="nucleotide sequence ID" value="NZ_JABFCX010000002.1"/>
</dbReference>
<keyword evidence="4" id="KW-1185">Reference proteome</keyword>
<protein>
    <recommendedName>
        <fullName evidence="2">UPF0145 protein HK107_02520</fullName>
    </recommendedName>
</protein>
<comment type="caution">
    <text evidence="3">The sequence shown here is derived from an EMBL/GenBank/DDBJ whole genome shotgun (WGS) entry which is preliminary data.</text>
</comment>